<sequence>MSRRASQVFGLSQWSFKTVVRHLFVSQVFFHPCTVKNKDSKRTLFMKRVMLLCFPFQRKKDAISKDYVTYIYTVVLDNSKESPGAWCNNIWQGDQLAIGKESQTWNGNKHVSLFRLFKEYAQAVGTNKPHGRICLSKIWHIRDVENILVGASNDSSKENDHIGKLVSRG</sequence>
<gene>
    <name evidence="1" type="primary">T12C22.22</name>
</gene>
<protein>
    <submittedName>
        <fullName evidence="1">T12C22.22 protein</fullName>
    </submittedName>
</protein>
<reference key="1">
    <citation type="journal article" date="2000" name="Nature">
        <title>Sequence and analysis of chromosome 1 of the plant Arabidopsis thaliana.</title>
        <authorList>
            <person name="Theologis A."/>
            <person name="Ecker J.R."/>
            <person name="Palm C.J."/>
            <person name="Federspiel N.A."/>
            <person name="Kaul S."/>
            <person name="White O."/>
            <person name="Alonso J."/>
            <person name="Altafi H."/>
            <person name="Araujo R."/>
            <person name="Bowman C.L."/>
            <person name="Brooks S.Y."/>
            <person name="Buehler E."/>
            <person name="Chan A."/>
            <person name="Chao Q."/>
            <person name="Chen H."/>
            <person name="Cheuk R.F."/>
            <person name="Chin C.W."/>
            <person name="Chung M.K."/>
            <person name="Conn L."/>
            <person name="Conway A.B."/>
            <person name="Conway A.R."/>
            <person name="Creasy T.H."/>
            <person name="Dewar K."/>
            <person name="Dunn P."/>
            <person name="Etgu P."/>
            <person name="Feldblyum T.V."/>
            <person name="Feng J."/>
            <person name="Fong B."/>
            <person name="Fujii C.Y."/>
            <person name="Gill J.E."/>
            <person name="Goldsmith A.D."/>
            <person name="Haas B."/>
            <person name="Hansen N.F."/>
            <person name="Hughes B."/>
            <person name="Huizar L."/>
            <person name="Hunter J.L."/>
            <person name="Jenkins J."/>
            <person name="Johnson-Hopson C."/>
            <person name="Khan S."/>
            <person name="Khaykin E."/>
            <person name="Kim C.J."/>
            <person name="Koo H.L."/>
            <person name="Kremenetskaia I."/>
            <person name="Kurtz D.B."/>
            <person name="Kwan A."/>
            <person name="Lam B."/>
            <person name="Langin-Hooper S."/>
            <person name="Lee A."/>
            <person name="Lee J.M."/>
            <person name="Lenz C.A."/>
            <person name="Li J.H."/>
            <person name="Li Y."/>
            <person name="Lin X."/>
            <person name="Liu S.X."/>
            <person name="Liu Z.A."/>
            <person name="Luros J.S."/>
            <person name="Maiti R."/>
            <person name="Marziali A."/>
            <person name="Militscher J."/>
            <person name="Miranda M."/>
            <person name="Nguyen M."/>
            <person name="Nierman W.C."/>
            <person name="Osborne B.I."/>
            <person name="Pai G."/>
            <person name="Peterson J."/>
            <person name="Pham P.K."/>
            <person name="Rizzo M."/>
            <person name="Rooney T."/>
            <person name="Rowley D."/>
            <person name="Sakano H."/>
            <person name="Salzberg S.L."/>
            <person name="Schwartz J.R."/>
            <person name="Shinn P."/>
            <person name="Southwick A.M."/>
            <person name="Sun H."/>
            <person name="Tallon L.J."/>
            <person name="Tambunga G."/>
            <person name="Toriumi M.J."/>
            <person name="Town C.D."/>
            <person name="Utterback T."/>
            <person name="Van Aken S."/>
            <person name="Vaysberg M."/>
            <person name="Vysotskaia V.S."/>
            <person name="Walker M."/>
            <person name="Wu D."/>
            <person name="Yu G."/>
            <person name="Fraser C.M."/>
            <person name="Venter J.C."/>
            <person name="Davis R.W."/>
        </authorList>
    </citation>
    <scope>NUCLEOTIDE SEQUENCE [LARGE SCALE GENOMIC DNA]</scope>
    <source>
        <strain>cv. Columbia</strain>
    </source>
</reference>
<accession>Q9LPD6</accession>
<name>Q9LPD6_ARATH</name>
<dbReference type="ExpressionAtlas" id="Q9LPD6">
    <property type="expression patterns" value="baseline and differential"/>
</dbReference>
<reference evidence="1" key="2">
    <citation type="submission" date="2000-06" db="EMBL/GenBank/DDBJ databases">
        <title>The sequence of BAC T12C22 from Arabidopsis thaliana chromosome 1.</title>
        <authorList>
            <person name="Liu S."/>
            <person name="Vaysberg M."/>
            <person name="Sakano H."/>
            <person name="Lee J."/>
            <person name="Lenz C."/>
            <person name="Pham P."/>
            <person name="Toriumi M."/>
            <person name="Yu G."/>
            <person name="Chin C."/>
            <person name="Chiou J."/>
            <person name="Choi E."/>
            <person name="Chung M."/>
            <person name="Gonzalez A."/>
            <person name="Howng B."/>
            <person name="Liu A."/>
            <person name="Altafi H."/>
            <person name="Brooks S."/>
            <person name="Buehler E."/>
            <person name="Chao Q."/>
            <person name="Conn L."/>
            <person name="Conway A."/>
            <person name="Hansen N."/>
            <person name="Johnson-Hopson C."/>
            <person name="Khan S."/>
            <person name="Kim C."/>
            <person name="Lam B."/>
            <person name="Miranda M."/>
            <person name="Nguyen M."/>
            <person name="Palm C."/>
            <person name="Shinn P."/>
            <person name="Southwick A."/>
            <person name="Davis R."/>
            <person name="Ecker J."/>
            <person name="Federspiel N."/>
            <person name="Theologis A."/>
        </authorList>
    </citation>
    <scope>NUCLEOTIDE SEQUENCE</scope>
</reference>
<dbReference type="AlphaFoldDB" id="Q9LPD6"/>
<evidence type="ECO:0000313" key="1">
    <source>
        <dbReference type="EMBL" id="AAF78278.1"/>
    </source>
</evidence>
<dbReference type="EMBL" id="AC020576">
    <property type="protein sequence ID" value="AAF78278.1"/>
    <property type="molecule type" value="Genomic_DNA"/>
</dbReference>
<proteinExistence type="predicted"/>
<organism evidence="1">
    <name type="scientific">Arabidopsis thaliana</name>
    <name type="common">Mouse-ear cress</name>
    <dbReference type="NCBI Taxonomy" id="3702"/>
    <lineage>
        <taxon>Eukaryota</taxon>
        <taxon>Viridiplantae</taxon>
        <taxon>Streptophyta</taxon>
        <taxon>Embryophyta</taxon>
        <taxon>Tracheophyta</taxon>
        <taxon>Spermatophyta</taxon>
        <taxon>Magnoliopsida</taxon>
        <taxon>eudicotyledons</taxon>
        <taxon>Gunneridae</taxon>
        <taxon>Pentapetalae</taxon>
        <taxon>rosids</taxon>
        <taxon>malvids</taxon>
        <taxon>Brassicales</taxon>
        <taxon>Brassicaceae</taxon>
        <taxon>Camelineae</taxon>
        <taxon>Arabidopsis</taxon>
    </lineage>
</organism>